<accession>A0ABT3G4R2</accession>
<dbReference type="GO" id="GO:0008233">
    <property type="term" value="F:peptidase activity"/>
    <property type="evidence" value="ECO:0007669"/>
    <property type="project" value="UniProtKB-KW"/>
</dbReference>
<dbReference type="GO" id="GO:0006508">
    <property type="term" value="P:proteolysis"/>
    <property type="evidence" value="ECO:0007669"/>
    <property type="project" value="UniProtKB-KW"/>
</dbReference>
<feature type="chain" id="PRO_5047372308" evidence="1">
    <location>
        <begin position="20"/>
        <end position="418"/>
    </location>
</feature>
<dbReference type="InterPro" id="IPR009003">
    <property type="entry name" value="Peptidase_S1_PA"/>
</dbReference>
<dbReference type="Proteomes" id="UP001165653">
    <property type="component" value="Unassembled WGS sequence"/>
</dbReference>
<reference evidence="2" key="1">
    <citation type="submission" date="2022-10" db="EMBL/GenBank/DDBJ databases">
        <title>Luteolibacter sp. GHJ8, whole genome shotgun sequencing project.</title>
        <authorList>
            <person name="Zhao G."/>
            <person name="Shen L."/>
        </authorList>
    </citation>
    <scope>NUCLEOTIDE SEQUENCE</scope>
    <source>
        <strain evidence="2">GHJ8</strain>
    </source>
</reference>
<organism evidence="2 3">
    <name type="scientific">Luteolibacter rhizosphaerae</name>
    <dbReference type="NCBI Taxonomy" id="2989719"/>
    <lineage>
        <taxon>Bacteria</taxon>
        <taxon>Pseudomonadati</taxon>
        <taxon>Verrucomicrobiota</taxon>
        <taxon>Verrucomicrobiia</taxon>
        <taxon>Verrucomicrobiales</taxon>
        <taxon>Verrucomicrobiaceae</taxon>
        <taxon>Luteolibacter</taxon>
    </lineage>
</organism>
<proteinExistence type="predicted"/>
<keyword evidence="1" id="KW-0732">Signal</keyword>
<dbReference type="EMBL" id="JAPDDR010000007">
    <property type="protein sequence ID" value="MCW1914818.1"/>
    <property type="molecule type" value="Genomic_DNA"/>
</dbReference>
<dbReference type="RefSeq" id="WP_264514352.1">
    <property type="nucleotide sequence ID" value="NZ_JAPDDR010000007.1"/>
</dbReference>
<keyword evidence="2" id="KW-0645">Protease</keyword>
<comment type="caution">
    <text evidence="2">The sequence shown here is derived from an EMBL/GenBank/DDBJ whole genome shotgun (WGS) entry which is preliminary data.</text>
</comment>
<evidence type="ECO:0000313" key="3">
    <source>
        <dbReference type="Proteomes" id="UP001165653"/>
    </source>
</evidence>
<evidence type="ECO:0000256" key="1">
    <source>
        <dbReference type="SAM" id="SignalP"/>
    </source>
</evidence>
<keyword evidence="3" id="KW-1185">Reference proteome</keyword>
<gene>
    <name evidence="2" type="ORF">OJ996_14620</name>
</gene>
<dbReference type="Gene3D" id="2.40.10.10">
    <property type="entry name" value="Trypsin-like serine proteases"/>
    <property type="match status" value="2"/>
</dbReference>
<sequence>MSRLAVTALAIALIPSSQAAEPESRLHSLVRQHAAGMNFPEILAKDGTSYRKVVIKEVTAASVRFTHTEGESTLPATECPVLWADLFGFSGGTGEPAKPVTTVQAGNHAARSIAVIEGDHSNGTGFFCRAEGRTYLYTAAHVLSGNARLQVKLRNGTVVRKFGMLEAAEGADLVRLPVEEEISEALDIAPETGLAKVGEEVLASGNAAGTGTVGFEKGKVLGVGPTSIEIDAEVIQGNSGGPILDGRSGRALGVVTHLTAAREDRWAKDTRFSEVRRFGCRLDREWEWKKIPIEAFLKEGRAVLAIQDQSELMMAALQPSQWKSEVFRRLSSNPLSRDITALDTWIEEQRTGGQKFSETDRKKRFRGVLESARHRSRSQMTAFNHDGFTWFHRDAADKEIRNRAEIDKVYELSMMDLR</sequence>
<protein>
    <submittedName>
        <fullName evidence="2">Serine protease</fullName>
    </submittedName>
</protein>
<keyword evidence="2" id="KW-0378">Hydrolase</keyword>
<feature type="signal peptide" evidence="1">
    <location>
        <begin position="1"/>
        <end position="19"/>
    </location>
</feature>
<dbReference type="InterPro" id="IPR043504">
    <property type="entry name" value="Peptidase_S1_PA_chymotrypsin"/>
</dbReference>
<dbReference type="Pfam" id="PF13365">
    <property type="entry name" value="Trypsin_2"/>
    <property type="match status" value="1"/>
</dbReference>
<dbReference type="SUPFAM" id="SSF50494">
    <property type="entry name" value="Trypsin-like serine proteases"/>
    <property type="match status" value="1"/>
</dbReference>
<evidence type="ECO:0000313" key="2">
    <source>
        <dbReference type="EMBL" id="MCW1914818.1"/>
    </source>
</evidence>
<name>A0ABT3G4R2_9BACT</name>